<dbReference type="InterPro" id="IPR000961">
    <property type="entry name" value="AGC-kinase_C"/>
</dbReference>
<sequence>MVFSTSSSQKKGLHALLASKLSKLTIPSSSSSSSQNSTSQDFDFSEVFGPSTPTPHSHLHPKPIDHSTSSSTTTSCTVVHGDAQPLVIHNRSHSFVGPSPRLATTFHSPSSSLPFTTTHEFDSQSEEDELETEDGNGDGGCGVVNDGELLGKSQIVAESGVGKIGPGDFEILRVVGRGAFGKVFLVRKKSNNCFDGGDGIYAMKVMRKDTIIKKNHVDYMRGERDILTKVVHPFVVQLRYSFQTKFKLYLILDFINGGHLFFHLYRQGLFSEDQARLYTAEIVSAVSHLHKHGIVHRDLKPENILMDADGHVMLTDFGLAKEIDDSSRSNSMCGTTEYMAPEILLSKGHNKDADWWSVGILLYEMLNGQPPFTHANRKKLQEKIIKEKVKLPSYLSTEAHSLLKGLLQKEPSRRLGSGPTGGDEIKSHRWFRVINWKKLEARELLPMFKPEVSGKDCTANFDKCWTTMPPDDSPAPTPTAGEHFQGYTYEAPNPWLSSQQTEGFHIRKTRENQDEGSPM</sequence>
<reference evidence="11 12" key="1">
    <citation type="submission" date="2025-05" db="UniProtKB">
        <authorList>
            <consortium name="RefSeq"/>
        </authorList>
    </citation>
    <scope>NUCLEOTIDE SEQUENCE [LARGE SCALE GENOMIC DNA]</scope>
    <source>
        <tissue evidence="12 13">Seedling</tissue>
    </source>
</reference>
<feature type="binding site" evidence="7">
    <location>
        <position position="204"/>
    </location>
    <ligand>
        <name>ATP</name>
        <dbReference type="ChEBI" id="CHEBI:30616"/>
    </ligand>
</feature>
<evidence type="ECO:0000256" key="1">
    <source>
        <dbReference type="ARBA" id="ARBA00022527"/>
    </source>
</evidence>
<evidence type="ECO:0000256" key="6">
    <source>
        <dbReference type="ARBA" id="ARBA00022840"/>
    </source>
</evidence>
<dbReference type="SMART" id="SM00220">
    <property type="entry name" value="S_TKc"/>
    <property type="match status" value="1"/>
</dbReference>
<accession>A0ABM3IJJ5</accession>
<keyword evidence="6 7" id="KW-0067">ATP-binding</keyword>
<dbReference type="Pfam" id="PF00069">
    <property type="entry name" value="Pkinase"/>
    <property type="match status" value="1"/>
</dbReference>
<dbReference type="InterPro" id="IPR017892">
    <property type="entry name" value="Pkinase_C"/>
</dbReference>
<name>A0ABM3IJJ5_ZIZJJ</name>
<dbReference type="Proteomes" id="UP001652623">
    <property type="component" value="Chromosome 2"/>
</dbReference>
<dbReference type="CDD" id="cd05123">
    <property type="entry name" value="STKc_AGC"/>
    <property type="match status" value="1"/>
</dbReference>
<dbReference type="InterPro" id="IPR045270">
    <property type="entry name" value="STKc_AGC"/>
</dbReference>
<evidence type="ECO:0000313" key="11">
    <source>
        <dbReference type="Proteomes" id="UP001652623"/>
    </source>
</evidence>
<feature type="compositionally biased region" description="Acidic residues" evidence="8">
    <location>
        <begin position="123"/>
        <end position="136"/>
    </location>
</feature>
<evidence type="ECO:0000259" key="10">
    <source>
        <dbReference type="PROSITE" id="PS51285"/>
    </source>
</evidence>
<feature type="compositionally biased region" description="Low complexity" evidence="8">
    <location>
        <begin position="67"/>
        <end position="76"/>
    </location>
</feature>
<keyword evidence="11" id="KW-1185">Reference proteome</keyword>
<proteinExistence type="predicted"/>
<feature type="region of interest" description="Disordered" evidence="8">
    <location>
        <begin position="500"/>
        <end position="519"/>
    </location>
</feature>
<feature type="region of interest" description="Disordered" evidence="8">
    <location>
        <begin position="469"/>
        <end position="492"/>
    </location>
</feature>
<evidence type="ECO:0000313" key="13">
    <source>
        <dbReference type="RefSeq" id="XP_060670438.1"/>
    </source>
</evidence>
<keyword evidence="1" id="KW-0723">Serine/threonine-protein kinase</keyword>
<protein>
    <submittedName>
        <fullName evidence="12 13">Serine/threonine-protein kinase AtPK1/AtPK6</fullName>
    </submittedName>
</protein>
<keyword evidence="5 12" id="KW-0418">Kinase</keyword>
<evidence type="ECO:0000256" key="7">
    <source>
        <dbReference type="PROSITE-ProRule" id="PRU10141"/>
    </source>
</evidence>
<dbReference type="InterPro" id="IPR008271">
    <property type="entry name" value="Ser/Thr_kinase_AS"/>
</dbReference>
<feature type="compositionally biased region" description="Low complexity" evidence="8">
    <location>
        <begin position="24"/>
        <end position="42"/>
    </location>
</feature>
<dbReference type="InterPro" id="IPR017441">
    <property type="entry name" value="Protein_kinase_ATP_BS"/>
</dbReference>
<dbReference type="RefSeq" id="XP_048329697.2">
    <property type="nucleotide sequence ID" value="XM_048473740.2"/>
</dbReference>
<evidence type="ECO:0000259" key="9">
    <source>
        <dbReference type="PROSITE" id="PS50011"/>
    </source>
</evidence>
<feature type="region of interest" description="Disordered" evidence="8">
    <location>
        <begin position="24"/>
        <end position="76"/>
    </location>
</feature>
<dbReference type="PROSITE" id="PS00107">
    <property type="entry name" value="PROTEIN_KINASE_ATP"/>
    <property type="match status" value="1"/>
</dbReference>
<dbReference type="PROSITE" id="PS51285">
    <property type="entry name" value="AGC_KINASE_CTER"/>
    <property type="match status" value="1"/>
</dbReference>
<feature type="domain" description="Protein kinase" evidence="9">
    <location>
        <begin position="169"/>
        <end position="431"/>
    </location>
</feature>
<keyword evidence="3" id="KW-0808">Transferase</keyword>
<feature type="domain" description="AGC-kinase C-terminal" evidence="10">
    <location>
        <begin position="432"/>
        <end position="499"/>
    </location>
</feature>
<evidence type="ECO:0000256" key="3">
    <source>
        <dbReference type="ARBA" id="ARBA00022679"/>
    </source>
</evidence>
<dbReference type="Gene3D" id="3.30.200.20">
    <property type="entry name" value="Phosphorylase Kinase, domain 1"/>
    <property type="match status" value="1"/>
</dbReference>
<dbReference type="GO" id="GO:0016301">
    <property type="term" value="F:kinase activity"/>
    <property type="evidence" value="ECO:0007669"/>
    <property type="project" value="UniProtKB-KW"/>
</dbReference>
<keyword evidence="4 7" id="KW-0547">Nucleotide-binding</keyword>
<dbReference type="InterPro" id="IPR000719">
    <property type="entry name" value="Prot_kinase_dom"/>
</dbReference>
<dbReference type="SMART" id="SM00133">
    <property type="entry name" value="S_TK_X"/>
    <property type="match status" value="1"/>
</dbReference>
<organism evidence="11 12">
    <name type="scientific">Ziziphus jujuba</name>
    <name type="common">Chinese jujube</name>
    <name type="synonym">Ziziphus sativa</name>
    <dbReference type="NCBI Taxonomy" id="326968"/>
    <lineage>
        <taxon>Eukaryota</taxon>
        <taxon>Viridiplantae</taxon>
        <taxon>Streptophyta</taxon>
        <taxon>Embryophyta</taxon>
        <taxon>Tracheophyta</taxon>
        <taxon>Spermatophyta</taxon>
        <taxon>Magnoliopsida</taxon>
        <taxon>eudicotyledons</taxon>
        <taxon>Gunneridae</taxon>
        <taxon>Pentapetalae</taxon>
        <taxon>rosids</taxon>
        <taxon>fabids</taxon>
        <taxon>Rosales</taxon>
        <taxon>Rhamnaceae</taxon>
        <taxon>Paliureae</taxon>
        <taxon>Ziziphus</taxon>
    </lineage>
</organism>
<gene>
    <name evidence="12 13" type="primary">LOC107418535</name>
</gene>
<dbReference type="Pfam" id="PF00433">
    <property type="entry name" value="Pkinase_C"/>
    <property type="match status" value="1"/>
</dbReference>
<dbReference type="PROSITE" id="PS50011">
    <property type="entry name" value="PROTEIN_KINASE_DOM"/>
    <property type="match status" value="1"/>
</dbReference>
<dbReference type="PROSITE" id="PS00108">
    <property type="entry name" value="PROTEIN_KINASE_ST"/>
    <property type="match status" value="1"/>
</dbReference>
<dbReference type="InterPro" id="IPR011009">
    <property type="entry name" value="Kinase-like_dom_sf"/>
</dbReference>
<dbReference type="SUPFAM" id="SSF56112">
    <property type="entry name" value="Protein kinase-like (PK-like)"/>
    <property type="match status" value="1"/>
</dbReference>
<dbReference type="GeneID" id="107418535"/>
<dbReference type="RefSeq" id="XP_060670438.1">
    <property type="nucleotide sequence ID" value="XM_060814455.1"/>
</dbReference>
<dbReference type="PANTHER" id="PTHR24351">
    <property type="entry name" value="RIBOSOMAL PROTEIN S6 KINASE"/>
    <property type="match status" value="1"/>
</dbReference>
<dbReference type="Gene3D" id="1.10.510.10">
    <property type="entry name" value="Transferase(Phosphotransferase) domain 1"/>
    <property type="match status" value="1"/>
</dbReference>
<evidence type="ECO:0000313" key="12">
    <source>
        <dbReference type="RefSeq" id="XP_048329697.2"/>
    </source>
</evidence>
<evidence type="ECO:0000256" key="2">
    <source>
        <dbReference type="ARBA" id="ARBA00022553"/>
    </source>
</evidence>
<feature type="compositionally biased region" description="Polar residues" evidence="8">
    <location>
        <begin position="105"/>
        <end position="118"/>
    </location>
</feature>
<evidence type="ECO:0000256" key="8">
    <source>
        <dbReference type="SAM" id="MobiDB-lite"/>
    </source>
</evidence>
<evidence type="ECO:0000256" key="5">
    <source>
        <dbReference type="ARBA" id="ARBA00022777"/>
    </source>
</evidence>
<evidence type="ECO:0000256" key="4">
    <source>
        <dbReference type="ARBA" id="ARBA00022741"/>
    </source>
</evidence>
<feature type="region of interest" description="Disordered" evidence="8">
    <location>
        <begin position="99"/>
        <end position="143"/>
    </location>
</feature>
<keyword evidence="2" id="KW-0597">Phosphoprotein</keyword>